<keyword evidence="1" id="KW-1133">Transmembrane helix</keyword>
<gene>
    <name evidence="2" type="ORF">NRP21_23785</name>
</gene>
<evidence type="ECO:0000313" key="3">
    <source>
        <dbReference type="Proteomes" id="UP001524642"/>
    </source>
</evidence>
<sequence>MRLVRIAARICAVLAIWLGLARFVGRLEFTPGMTDALIQVTTWLDIDGIEDVEDFYMAVTLALSLAVAIGIVALGSRLLRRVTAT</sequence>
<feature type="transmembrane region" description="Helical" evidence="1">
    <location>
        <begin position="55"/>
        <end position="79"/>
    </location>
</feature>
<keyword evidence="1" id="KW-0472">Membrane</keyword>
<dbReference type="EMBL" id="JANJOU010000028">
    <property type="protein sequence ID" value="MCR0985079.1"/>
    <property type="molecule type" value="Genomic_DNA"/>
</dbReference>
<protein>
    <submittedName>
        <fullName evidence="2">Uncharacterized protein</fullName>
    </submittedName>
</protein>
<accession>A0ABT1XAF6</accession>
<comment type="caution">
    <text evidence="2">The sequence shown here is derived from an EMBL/GenBank/DDBJ whole genome shotgun (WGS) entry which is preliminary data.</text>
</comment>
<name>A0ABT1XAF6_9PROT</name>
<proteinExistence type="predicted"/>
<organism evidence="2 3">
    <name type="scientific">Roseomonas populi</name>
    <dbReference type="NCBI Taxonomy" id="3121582"/>
    <lineage>
        <taxon>Bacteria</taxon>
        <taxon>Pseudomonadati</taxon>
        <taxon>Pseudomonadota</taxon>
        <taxon>Alphaproteobacteria</taxon>
        <taxon>Acetobacterales</taxon>
        <taxon>Roseomonadaceae</taxon>
        <taxon>Roseomonas</taxon>
    </lineage>
</organism>
<evidence type="ECO:0000313" key="2">
    <source>
        <dbReference type="EMBL" id="MCR0985079.1"/>
    </source>
</evidence>
<dbReference type="Proteomes" id="UP001524642">
    <property type="component" value="Unassembled WGS sequence"/>
</dbReference>
<dbReference type="RefSeq" id="WP_257718731.1">
    <property type="nucleotide sequence ID" value="NZ_JANJOU010000028.1"/>
</dbReference>
<evidence type="ECO:0000256" key="1">
    <source>
        <dbReference type="SAM" id="Phobius"/>
    </source>
</evidence>
<keyword evidence="3" id="KW-1185">Reference proteome</keyword>
<reference evidence="2 3" key="1">
    <citation type="submission" date="2022-06" db="EMBL/GenBank/DDBJ databases">
        <title>Roseomonas CN29.</title>
        <authorList>
            <person name="Cheng Y."/>
            <person name="He X."/>
        </authorList>
    </citation>
    <scope>NUCLEOTIDE SEQUENCE [LARGE SCALE GENOMIC DNA]</scope>
    <source>
        <strain evidence="2 3">CN29</strain>
    </source>
</reference>
<keyword evidence="1" id="KW-0812">Transmembrane</keyword>